<organism evidence="1 2">
    <name type="scientific">Mucuna pruriens</name>
    <name type="common">Velvet bean</name>
    <name type="synonym">Dolichos pruriens</name>
    <dbReference type="NCBI Taxonomy" id="157652"/>
    <lineage>
        <taxon>Eukaryota</taxon>
        <taxon>Viridiplantae</taxon>
        <taxon>Streptophyta</taxon>
        <taxon>Embryophyta</taxon>
        <taxon>Tracheophyta</taxon>
        <taxon>Spermatophyta</taxon>
        <taxon>Magnoliopsida</taxon>
        <taxon>eudicotyledons</taxon>
        <taxon>Gunneridae</taxon>
        <taxon>Pentapetalae</taxon>
        <taxon>rosids</taxon>
        <taxon>fabids</taxon>
        <taxon>Fabales</taxon>
        <taxon>Fabaceae</taxon>
        <taxon>Papilionoideae</taxon>
        <taxon>50 kb inversion clade</taxon>
        <taxon>NPAAA clade</taxon>
        <taxon>indigoferoid/millettioid clade</taxon>
        <taxon>Phaseoleae</taxon>
        <taxon>Mucuna</taxon>
    </lineage>
</organism>
<gene>
    <name evidence="1" type="ORF">CR513_18621</name>
</gene>
<dbReference type="AlphaFoldDB" id="A0A371H6N6"/>
<dbReference type="Proteomes" id="UP000257109">
    <property type="component" value="Unassembled WGS sequence"/>
</dbReference>
<proteinExistence type="predicted"/>
<sequence>MGHTSSSLWRDVTDKRLQDKYAYTSVIALKVSKDLKKLPMEEIFGTLKVHEIELNKDKGQQKGKSITFNAQKTSK</sequence>
<keyword evidence="2" id="KW-1185">Reference proteome</keyword>
<protein>
    <recommendedName>
        <fullName evidence="3">UBN2 domain-containing protein</fullName>
    </recommendedName>
</protein>
<evidence type="ECO:0008006" key="3">
    <source>
        <dbReference type="Google" id="ProtNLM"/>
    </source>
</evidence>
<evidence type="ECO:0000313" key="1">
    <source>
        <dbReference type="EMBL" id="RDX98447.1"/>
    </source>
</evidence>
<feature type="non-terminal residue" evidence="1">
    <location>
        <position position="1"/>
    </location>
</feature>
<reference evidence="1" key="1">
    <citation type="submission" date="2018-05" db="EMBL/GenBank/DDBJ databases">
        <title>Draft genome of Mucuna pruriens seed.</title>
        <authorList>
            <person name="Nnadi N.E."/>
            <person name="Vos R."/>
            <person name="Hasami M.H."/>
            <person name="Devisetty U.K."/>
            <person name="Aguiy J.C."/>
        </authorList>
    </citation>
    <scope>NUCLEOTIDE SEQUENCE [LARGE SCALE GENOMIC DNA]</scope>
    <source>
        <strain evidence="1">JCA_2017</strain>
    </source>
</reference>
<comment type="caution">
    <text evidence="1">The sequence shown here is derived from an EMBL/GenBank/DDBJ whole genome shotgun (WGS) entry which is preliminary data.</text>
</comment>
<accession>A0A371H6N6</accession>
<evidence type="ECO:0000313" key="2">
    <source>
        <dbReference type="Proteomes" id="UP000257109"/>
    </source>
</evidence>
<dbReference type="EMBL" id="QJKJ01003452">
    <property type="protein sequence ID" value="RDX98447.1"/>
    <property type="molecule type" value="Genomic_DNA"/>
</dbReference>
<name>A0A371H6N6_MUCPR</name>